<dbReference type="InterPro" id="IPR046357">
    <property type="entry name" value="PPIase_dom_sf"/>
</dbReference>
<keyword evidence="4 5" id="KW-0413">Isomerase</keyword>
<name>A0ABV6YPL4_UNCEI</name>
<dbReference type="InterPro" id="IPR000297">
    <property type="entry name" value="PPIase_PpiC"/>
</dbReference>
<dbReference type="Proteomes" id="UP001594288">
    <property type="component" value="Unassembled WGS sequence"/>
</dbReference>
<sequence>MAMNPILTAFGKMGLSVACLVFLTTGCSEYSSQQKAAVQQALEALGKLDAAAEVGVNYQQYGELLIEAKAKTDVAVASLPDSELKSTLNGSVEAYVDAYRVWKLRFDGYHGLSSLTVLGFELMDKYDLLKLATEASLSAKVVDLDVAISAIWAVAGEHSKRAASIFAAGSQSNALFVPKSNTVRSVDREPSTQAEPVPELADEPVREPGGSDIVQSAPPGQIRASHVLISHRGAPRTGATRSKEEALALAKDLLSRIKAGEIFEEVAEAYSDCPSSQKGGDLGFFPKGQMVKPFEEAAFGLEQGDVSGLAETQFGYHIIKRTQ</sequence>
<gene>
    <name evidence="8" type="ORF">ACFL2Z_03835</name>
</gene>
<comment type="caution">
    <text evidence="8">The sequence shown here is derived from an EMBL/GenBank/DDBJ whole genome shotgun (WGS) entry which is preliminary data.</text>
</comment>
<evidence type="ECO:0000256" key="5">
    <source>
        <dbReference type="PROSITE-ProRule" id="PRU00278"/>
    </source>
</evidence>
<comment type="catalytic activity">
    <reaction evidence="1">
        <text>[protein]-peptidylproline (omega=180) = [protein]-peptidylproline (omega=0)</text>
        <dbReference type="Rhea" id="RHEA:16237"/>
        <dbReference type="Rhea" id="RHEA-COMP:10747"/>
        <dbReference type="Rhea" id="RHEA-COMP:10748"/>
        <dbReference type="ChEBI" id="CHEBI:83833"/>
        <dbReference type="ChEBI" id="CHEBI:83834"/>
        <dbReference type="EC" id="5.2.1.8"/>
    </reaction>
</comment>
<dbReference type="EC" id="5.2.1.8" evidence="2"/>
<accession>A0ABV6YPL4</accession>
<evidence type="ECO:0000256" key="6">
    <source>
        <dbReference type="SAM" id="MobiDB-lite"/>
    </source>
</evidence>
<evidence type="ECO:0000313" key="8">
    <source>
        <dbReference type="EMBL" id="MFC1800025.1"/>
    </source>
</evidence>
<evidence type="ECO:0000256" key="4">
    <source>
        <dbReference type="ARBA" id="ARBA00023235"/>
    </source>
</evidence>
<evidence type="ECO:0000313" key="9">
    <source>
        <dbReference type="Proteomes" id="UP001594288"/>
    </source>
</evidence>
<evidence type="ECO:0000256" key="1">
    <source>
        <dbReference type="ARBA" id="ARBA00000971"/>
    </source>
</evidence>
<dbReference type="GO" id="GO:0016853">
    <property type="term" value="F:isomerase activity"/>
    <property type="evidence" value="ECO:0007669"/>
    <property type="project" value="UniProtKB-KW"/>
</dbReference>
<reference evidence="8 9" key="1">
    <citation type="submission" date="2024-09" db="EMBL/GenBank/DDBJ databases">
        <authorList>
            <person name="D'Angelo T."/>
        </authorList>
    </citation>
    <scope>NUCLEOTIDE SEQUENCE [LARGE SCALE GENOMIC DNA]</scope>
    <source>
        <strain evidence="8">SAG AM-311-F02</strain>
    </source>
</reference>
<dbReference type="EMBL" id="JBHPEI010000056">
    <property type="protein sequence ID" value="MFC1800025.1"/>
    <property type="molecule type" value="Genomic_DNA"/>
</dbReference>
<dbReference type="SUPFAM" id="SSF54534">
    <property type="entry name" value="FKBP-like"/>
    <property type="match status" value="1"/>
</dbReference>
<keyword evidence="9" id="KW-1185">Reference proteome</keyword>
<proteinExistence type="predicted"/>
<evidence type="ECO:0000259" key="7">
    <source>
        <dbReference type="PROSITE" id="PS50198"/>
    </source>
</evidence>
<dbReference type="PANTHER" id="PTHR10657">
    <property type="entry name" value="PEPTIDYL-PROLYL CIS-TRANS ISOMERASE"/>
    <property type="match status" value="1"/>
</dbReference>
<organism evidence="8 9">
    <name type="scientific">Eiseniibacteriota bacterium</name>
    <dbReference type="NCBI Taxonomy" id="2212470"/>
    <lineage>
        <taxon>Bacteria</taxon>
        <taxon>Candidatus Eiseniibacteriota</taxon>
    </lineage>
</organism>
<dbReference type="PANTHER" id="PTHR10657:SF4">
    <property type="entry name" value="PEPTIDYL-PROLYL CIS-TRANS ISOMERASE-RELATED"/>
    <property type="match status" value="1"/>
</dbReference>
<dbReference type="InterPro" id="IPR051370">
    <property type="entry name" value="PPIase_Pin1"/>
</dbReference>
<dbReference type="Gene3D" id="3.10.50.40">
    <property type="match status" value="1"/>
</dbReference>
<protein>
    <recommendedName>
        <fullName evidence="2">peptidylprolyl isomerase</fullName>
        <ecNumber evidence="2">5.2.1.8</ecNumber>
    </recommendedName>
</protein>
<dbReference type="PROSITE" id="PS01096">
    <property type="entry name" value="PPIC_PPIASE_1"/>
    <property type="match status" value="1"/>
</dbReference>
<dbReference type="PROSITE" id="PS50198">
    <property type="entry name" value="PPIC_PPIASE_2"/>
    <property type="match status" value="1"/>
</dbReference>
<feature type="domain" description="PpiC" evidence="7">
    <location>
        <begin position="219"/>
        <end position="323"/>
    </location>
</feature>
<evidence type="ECO:0000256" key="3">
    <source>
        <dbReference type="ARBA" id="ARBA00023110"/>
    </source>
</evidence>
<dbReference type="Pfam" id="PF13616">
    <property type="entry name" value="Rotamase_3"/>
    <property type="match status" value="1"/>
</dbReference>
<evidence type="ECO:0000256" key="2">
    <source>
        <dbReference type="ARBA" id="ARBA00013194"/>
    </source>
</evidence>
<dbReference type="InterPro" id="IPR023058">
    <property type="entry name" value="PPIase_PpiC_CS"/>
</dbReference>
<keyword evidence="3 5" id="KW-0697">Rotamase</keyword>
<feature type="region of interest" description="Disordered" evidence="6">
    <location>
        <begin position="183"/>
        <end position="217"/>
    </location>
</feature>